<dbReference type="InterPro" id="IPR006145">
    <property type="entry name" value="PsdUridine_synth_RsuA/RluA"/>
</dbReference>
<dbReference type="GO" id="GO:0009982">
    <property type="term" value="F:pseudouridine synthase activity"/>
    <property type="evidence" value="ECO:0007669"/>
    <property type="project" value="InterPro"/>
</dbReference>
<dbReference type="Pfam" id="PF00849">
    <property type="entry name" value="PseudoU_synth_2"/>
    <property type="match status" value="1"/>
</dbReference>
<reference evidence="3 4" key="1">
    <citation type="submission" date="2019-07" db="EMBL/GenBank/DDBJ databases">
        <authorList>
            <person name="Huq M.A."/>
        </authorList>
    </citation>
    <scope>NUCLEOTIDE SEQUENCE [LARGE SCALE GENOMIC DNA]</scope>
    <source>
        <strain evidence="3 4">MAH-3</strain>
    </source>
</reference>
<dbReference type="OrthoDB" id="9807829at2"/>
<feature type="coiled-coil region" evidence="1">
    <location>
        <begin position="216"/>
        <end position="243"/>
    </location>
</feature>
<feature type="coiled-coil region" evidence="1">
    <location>
        <begin position="117"/>
        <end position="178"/>
    </location>
</feature>
<evidence type="ECO:0000256" key="1">
    <source>
        <dbReference type="SAM" id="Coils"/>
    </source>
</evidence>
<comment type="caution">
    <text evidence="3">The sequence shown here is derived from an EMBL/GenBank/DDBJ whole genome shotgun (WGS) entry which is preliminary data.</text>
</comment>
<evidence type="ECO:0000313" key="4">
    <source>
        <dbReference type="Proteomes" id="UP000316008"/>
    </source>
</evidence>
<dbReference type="GO" id="GO:0000455">
    <property type="term" value="P:enzyme-directed rRNA pseudouridine synthesis"/>
    <property type="evidence" value="ECO:0007669"/>
    <property type="project" value="TreeGrafter"/>
</dbReference>
<dbReference type="GO" id="GO:0140098">
    <property type="term" value="F:catalytic activity, acting on RNA"/>
    <property type="evidence" value="ECO:0007669"/>
    <property type="project" value="UniProtKB-ARBA"/>
</dbReference>
<dbReference type="PANTHER" id="PTHR21600:SF89">
    <property type="entry name" value="RIBOSOMAL LARGE SUBUNIT PSEUDOURIDINE SYNTHASE A"/>
    <property type="match status" value="1"/>
</dbReference>
<dbReference type="Gene3D" id="3.30.2350.10">
    <property type="entry name" value="Pseudouridine synthase"/>
    <property type="match status" value="1"/>
</dbReference>
<sequence>MSVKNSKFISFHSDVSQIPRPDKFTFPFYYEPHELAVIAMSQVQEYLETQTEWEHNFGLDDRQEGLVIGKMFGVLVVEDKQGELGFLAAFSGKLADSNEFDYFVPPVFDLLDSKGFFRKEEVVINEVTIQIDQLEKEEAYLNAKRKLEEASKSYLKELQKYKIEIKTAKAERKLIRENSKDLIPEELEALLEDLRKQSIREQYFLKDFTETNKKQIASLSEVVESFENQLAELREKRKNMSNTLQGEIFDSYYFLNAEKEKRSLQSIFQNTIDHKPPAGAGECAAPKLLQFAFENELKPICLGEFWWGASPKSEVRVHKQVYPACRGKCEPILGHMLEGIETDENPMLQNPAENKDLEIVFEDEYLVIVNKPAEFLSVPGKNITDSVYTRMKEKYPEATGPLIVHRLDMSTSGILVLAKDKQVHMHLQKQFIKRNVQKRYVALLDGIVVKDSGIIDLPLRVDLDDRPRQLVCYEHGKRAVTKWEVVERRNSQTLIYFYPITGRTHQLRVHAAHMLGLNAPIVGDDLYGSKENRLHLHAQFLQFTHPITKEAVKIKVDAEFT</sequence>
<dbReference type="Proteomes" id="UP000316008">
    <property type="component" value="Unassembled WGS sequence"/>
</dbReference>
<dbReference type="SUPFAM" id="SSF55120">
    <property type="entry name" value="Pseudouridine synthase"/>
    <property type="match status" value="1"/>
</dbReference>
<evidence type="ECO:0000313" key="3">
    <source>
        <dbReference type="EMBL" id="TSJ48236.1"/>
    </source>
</evidence>
<dbReference type="PANTHER" id="PTHR21600">
    <property type="entry name" value="MITOCHONDRIAL RNA PSEUDOURIDINE SYNTHASE"/>
    <property type="match status" value="1"/>
</dbReference>
<organism evidence="3 4">
    <name type="scientific">Fluviicola chungangensis</name>
    <dbReference type="NCBI Taxonomy" id="2597671"/>
    <lineage>
        <taxon>Bacteria</taxon>
        <taxon>Pseudomonadati</taxon>
        <taxon>Bacteroidota</taxon>
        <taxon>Flavobacteriia</taxon>
        <taxon>Flavobacteriales</taxon>
        <taxon>Crocinitomicaceae</taxon>
        <taxon>Fluviicola</taxon>
    </lineage>
</organism>
<dbReference type="InterPro" id="IPR020103">
    <property type="entry name" value="PsdUridine_synth_cat_dom_sf"/>
</dbReference>
<feature type="domain" description="Pseudouridine synthase RsuA/RluA-like" evidence="2">
    <location>
        <begin position="365"/>
        <end position="513"/>
    </location>
</feature>
<keyword evidence="1" id="KW-0175">Coiled coil</keyword>
<dbReference type="CDD" id="cd02869">
    <property type="entry name" value="PseudoU_synth_RluA_like"/>
    <property type="match status" value="1"/>
</dbReference>
<dbReference type="AlphaFoldDB" id="A0A556N7S8"/>
<dbReference type="EMBL" id="VLPL01000001">
    <property type="protein sequence ID" value="TSJ48236.1"/>
    <property type="molecule type" value="Genomic_DNA"/>
</dbReference>
<name>A0A556N7S8_9FLAO</name>
<keyword evidence="4" id="KW-1185">Reference proteome</keyword>
<dbReference type="InterPro" id="IPR050188">
    <property type="entry name" value="RluA_PseudoU_synthase"/>
</dbReference>
<evidence type="ECO:0000259" key="2">
    <source>
        <dbReference type="Pfam" id="PF00849"/>
    </source>
</evidence>
<accession>A0A556N7S8</accession>
<proteinExistence type="predicted"/>
<protein>
    <submittedName>
        <fullName evidence="3">RNA pseudouridine synthase</fullName>
    </submittedName>
</protein>
<dbReference type="InterPro" id="IPR006224">
    <property type="entry name" value="PsdUridine_synth_RluA-like_CS"/>
</dbReference>
<dbReference type="RefSeq" id="WP_144331771.1">
    <property type="nucleotide sequence ID" value="NZ_VLPL01000001.1"/>
</dbReference>
<dbReference type="PROSITE" id="PS01129">
    <property type="entry name" value="PSI_RLU"/>
    <property type="match status" value="1"/>
</dbReference>
<dbReference type="GO" id="GO:0003723">
    <property type="term" value="F:RNA binding"/>
    <property type="evidence" value="ECO:0007669"/>
    <property type="project" value="InterPro"/>
</dbReference>
<gene>
    <name evidence="3" type="ORF">FO442_03595</name>
</gene>